<dbReference type="GO" id="GO:0019867">
    <property type="term" value="C:outer membrane"/>
    <property type="evidence" value="ECO:0007669"/>
    <property type="project" value="InterPro"/>
</dbReference>
<name>A0AA44BGF6_9CLOT</name>
<accession>A0AA44BGF6</accession>
<evidence type="ECO:0000259" key="2">
    <source>
        <dbReference type="PROSITE" id="PS51109"/>
    </source>
</evidence>
<protein>
    <submittedName>
        <fullName evidence="3">DUF348 domain-containing protein</fullName>
    </submittedName>
</protein>
<dbReference type="InterPro" id="IPR007137">
    <property type="entry name" value="DUF348"/>
</dbReference>
<comment type="caution">
    <text evidence="3">The sequence shown here is derived from an EMBL/GenBank/DDBJ whole genome shotgun (WGS) entry which is preliminary data.</text>
</comment>
<proteinExistence type="predicted"/>
<keyword evidence="4" id="KW-1185">Reference proteome</keyword>
<dbReference type="PANTHER" id="PTHR39160">
    <property type="entry name" value="CELL WALL-BINDING PROTEIN YOCH"/>
    <property type="match status" value="1"/>
</dbReference>
<evidence type="ECO:0000256" key="1">
    <source>
        <dbReference type="ARBA" id="ARBA00022729"/>
    </source>
</evidence>
<reference evidence="3 4" key="1">
    <citation type="submission" date="2019-04" db="EMBL/GenBank/DDBJ databases">
        <title>Isachenkonia alkalipeptolytica gen. nov. sp. nov. a new anaerobic, alkiliphilic organothrophic bacterium capable to reduce synthesized ferrihydrite isolated from a soda lake.</title>
        <authorList>
            <person name="Toshchakov S.V."/>
            <person name="Zavarzina D.G."/>
            <person name="Zhilina T.N."/>
            <person name="Kostrikina N.A."/>
            <person name="Kublanov I.V."/>
        </authorList>
    </citation>
    <scope>NUCLEOTIDE SEQUENCE [LARGE SCALE GENOMIC DNA]</scope>
    <source>
        <strain evidence="3 4">Z-1701</strain>
    </source>
</reference>
<dbReference type="EMBL" id="SUMG01000021">
    <property type="protein sequence ID" value="NBG89306.1"/>
    <property type="molecule type" value="Genomic_DNA"/>
</dbReference>
<dbReference type="InterPro" id="IPR011098">
    <property type="entry name" value="G5_dom"/>
</dbReference>
<dbReference type="Gene3D" id="2.40.40.10">
    <property type="entry name" value="RlpA-like domain"/>
    <property type="match status" value="1"/>
</dbReference>
<feature type="domain" description="G5" evidence="2">
    <location>
        <begin position="206"/>
        <end position="286"/>
    </location>
</feature>
<organism evidence="3 4">
    <name type="scientific">Isachenkonia alkalipeptolytica</name>
    <dbReference type="NCBI Taxonomy" id="2565777"/>
    <lineage>
        <taxon>Bacteria</taxon>
        <taxon>Bacillati</taxon>
        <taxon>Bacillota</taxon>
        <taxon>Clostridia</taxon>
        <taxon>Eubacteriales</taxon>
        <taxon>Clostridiaceae</taxon>
        <taxon>Isachenkonia</taxon>
    </lineage>
</organism>
<dbReference type="Pfam" id="PF06725">
    <property type="entry name" value="3D"/>
    <property type="match status" value="1"/>
</dbReference>
<dbReference type="SMART" id="SM01208">
    <property type="entry name" value="G5"/>
    <property type="match status" value="1"/>
</dbReference>
<dbReference type="InterPro" id="IPR036908">
    <property type="entry name" value="RlpA-like_sf"/>
</dbReference>
<evidence type="ECO:0000313" key="4">
    <source>
        <dbReference type="Proteomes" id="UP000449710"/>
    </source>
</evidence>
<dbReference type="CDD" id="cd22786">
    <property type="entry name" value="DPBB_YuiC-like"/>
    <property type="match status" value="1"/>
</dbReference>
<dbReference type="SUPFAM" id="SSF50685">
    <property type="entry name" value="Barwin-like endoglucanases"/>
    <property type="match status" value="1"/>
</dbReference>
<dbReference type="Proteomes" id="UP000449710">
    <property type="component" value="Unassembled WGS sequence"/>
</dbReference>
<sequence>MKKILNKEQLKAHKQKLLFLGIAVLILSITAVGYMSTINKVFIEDGEETLEVGTRKETVKEVLKEAEVDYIEEDRIEPGLNTSVVDEMTIEVIRAQNIKIVDEDDTQTLLTPVSTVEEALIEAEILIRPDDKVTPAMDVALEEGMEIEITRAVPCEIHVDGEVIELMTTKDTVEEVLNKADVELEEKDKINHDLEDAIEEDLTIEIIRVEKEVITETEEIDFKTLRKNDENLDKGKTRVDKEGEKGLKEYEIQITYEDGEEADRKVLSEEVTKEPVNRVVKIGTKAPKPEPAPVVSRGGSEATRSLRVEATAYTSQDPGVGNITATGERLRHGIIAVDPRVIPLGTKLYVPGYGYGIAADTGGAIKGNKIDLAYESRSEALRFGRQMMTIRIYD</sequence>
<dbReference type="InterPro" id="IPR010611">
    <property type="entry name" value="3D_dom"/>
</dbReference>
<dbReference type="AlphaFoldDB" id="A0AA44BGF6"/>
<gene>
    <name evidence="3" type="ORF">ISALK_12475</name>
</gene>
<dbReference type="PROSITE" id="PS51109">
    <property type="entry name" value="G5"/>
    <property type="match status" value="1"/>
</dbReference>
<keyword evidence="1" id="KW-0732">Signal</keyword>
<dbReference type="RefSeq" id="WP_160722841.1">
    <property type="nucleotide sequence ID" value="NZ_SUMG01000021.1"/>
</dbReference>
<dbReference type="Pfam" id="PF07501">
    <property type="entry name" value="G5"/>
    <property type="match status" value="1"/>
</dbReference>
<dbReference type="GO" id="GO:0004553">
    <property type="term" value="F:hydrolase activity, hydrolyzing O-glycosyl compounds"/>
    <property type="evidence" value="ECO:0007669"/>
    <property type="project" value="InterPro"/>
</dbReference>
<dbReference type="PANTHER" id="PTHR39160:SF4">
    <property type="entry name" value="RESUSCITATION-PROMOTING FACTOR RPFB"/>
    <property type="match status" value="1"/>
</dbReference>
<dbReference type="Gene3D" id="2.20.230.10">
    <property type="entry name" value="Resuscitation-promoting factor rpfb"/>
    <property type="match status" value="1"/>
</dbReference>
<evidence type="ECO:0000313" key="3">
    <source>
        <dbReference type="EMBL" id="NBG89306.1"/>
    </source>
</evidence>
<dbReference type="Pfam" id="PF03990">
    <property type="entry name" value="DUF348"/>
    <property type="match status" value="3"/>
</dbReference>
<dbReference type="GO" id="GO:0009254">
    <property type="term" value="P:peptidoglycan turnover"/>
    <property type="evidence" value="ECO:0007669"/>
    <property type="project" value="InterPro"/>
</dbReference>
<dbReference type="InterPro" id="IPR051933">
    <property type="entry name" value="Resuscitation_pf_RpfB"/>
</dbReference>